<dbReference type="KEGG" id="rue:DT065_03920"/>
<organism evidence="2 3">
    <name type="scientific">Salicibibacter kimchii</name>
    <dbReference type="NCBI Taxonomy" id="2099786"/>
    <lineage>
        <taxon>Bacteria</taxon>
        <taxon>Bacillati</taxon>
        <taxon>Bacillota</taxon>
        <taxon>Bacilli</taxon>
        <taxon>Bacillales</taxon>
        <taxon>Bacillaceae</taxon>
        <taxon>Salicibibacter</taxon>
    </lineage>
</organism>
<evidence type="ECO:0000313" key="2">
    <source>
        <dbReference type="EMBL" id="AXF55248.1"/>
    </source>
</evidence>
<protein>
    <submittedName>
        <fullName evidence="2">Uncharacterized protein</fullName>
    </submittedName>
</protein>
<proteinExistence type="predicted"/>
<gene>
    <name evidence="2" type="ORF">DT065_03920</name>
</gene>
<keyword evidence="3" id="KW-1185">Reference proteome</keyword>
<dbReference type="EMBL" id="CP031092">
    <property type="protein sequence ID" value="AXF55248.1"/>
    <property type="molecule type" value="Genomic_DNA"/>
</dbReference>
<dbReference type="RefSeq" id="WP_114371063.1">
    <property type="nucleotide sequence ID" value="NZ_CP031092.1"/>
</dbReference>
<feature type="region of interest" description="Disordered" evidence="1">
    <location>
        <begin position="1"/>
        <end position="20"/>
    </location>
</feature>
<dbReference type="Proteomes" id="UP000252100">
    <property type="component" value="Chromosome"/>
</dbReference>
<evidence type="ECO:0000256" key="1">
    <source>
        <dbReference type="SAM" id="MobiDB-lite"/>
    </source>
</evidence>
<evidence type="ECO:0000313" key="3">
    <source>
        <dbReference type="Proteomes" id="UP000252100"/>
    </source>
</evidence>
<accession>A0A345BWB7</accession>
<sequence length="99" mass="10491">MMVSTPDYHSTEVTEVEVEGDEVTELTIGLSPRYKDEIVYNTGEAENAVALNEVGDGMAVHLTLTITDEHGGTDTVSQRVHVRPAAATPGPSELGLLGP</sequence>
<name>A0A345BWB7_9BACI</name>
<dbReference type="AlphaFoldDB" id="A0A345BWB7"/>
<reference evidence="2 3" key="1">
    <citation type="journal article" date="2018" name="J. Microbiol.">
        <title>Salicibibacter kimchii gen. nov., sp. nov., a moderately halophilic and alkalitolerant bacterium in the family Bacillaceae, isolated from kimchi.</title>
        <authorList>
            <person name="Jang J.Y."/>
            <person name="Oh Y.J."/>
            <person name="Lim S.K."/>
            <person name="Park H.K."/>
            <person name="Lee C."/>
            <person name="Kim J.Y."/>
            <person name="Lee M.A."/>
            <person name="Choi H.J."/>
        </authorList>
    </citation>
    <scope>NUCLEOTIDE SEQUENCE [LARGE SCALE GENOMIC DNA]</scope>
    <source>
        <strain evidence="2 3">NKC1-1</strain>
    </source>
</reference>